<dbReference type="AlphaFoldDB" id="A0A932A9M2"/>
<sequence>MRIVITVELLFGVVGACASSRGYPAEQHHNAEQEQQSVHGSSFSCELYAMANDVGSKSLPLFQI</sequence>
<dbReference type="Proteomes" id="UP000779809">
    <property type="component" value="Unassembled WGS sequence"/>
</dbReference>
<protein>
    <submittedName>
        <fullName evidence="1">Uncharacterized protein</fullName>
    </submittedName>
</protein>
<accession>A0A932A9M2</accession>
<reference evidence="1" key="1">
    <citation type="submission" date="2020-07" db="EMBL/GenBank/DDBJ databases">
        <title>Huge and variable diversity of episymbiotic CPR bacteria and DPANN archaea in groundwater ecosystems.</title>
        <authorList>
            <person name="He C.Y."/>
            <person name="Keren R."/>
            <person name="Whittaker M."/>
            <person name="Farag I.F."/>
            <person name="Doudna J."/>
            <person name="Cate J.H.D."/>
            <person name="Banfield J.F."/>
        </authorList>
    </citation>
    <scope>NUCLEOTIDE SEQUENCE</scope>
    <source>
        <strain evidence="1">NC_groundwater_580_Pr5_B-0.1um_64_19</strain>
    </source>
</reference>
<dbReference type="EMBL" id="JACPNR010000012">
    <property type="protein sequence ID" value="MBI2679116.1"/>
    <property type="molecule type" value="Genomic_DNA"/>
</dbReference>
<gene>
    <name evidence="1" type="ORF">HYX28_10075</name>
</gene>
<evidence type="ECO:0000313" key="1">
    <source>
        <dbReference type="EMBL" id="MBI2679116.1"/>
    </source>
</evidence>
<proteinExistence type="predicted"/>
<name>A0A932A9M2_9BACT</name>
<evidence type="ECO:0000313" key="2">
    <source>
        <dbReference type="Proteomes" id="UP000779809"/>
    </source>
</evidence>
<organism evidence="1 2">
    <name type="scientific">Candidatus Korobacter versatilis</name>
    <dbReference type="NCBI Taxonomy" id="658062"/>
    <lineage>
        <taxon>Bacteria</taxon>
        <taxon>Pseudomonadati</taxon>
        <taxon>Acidobacteriota</taxon>
        <taxon>Terriglobia</taxon>
        <taxon>Terriglobales</taxon>
        <taxon>Candidatus Korobacteraceae</taxon>
        <taxon>Candidatus Korobacter</taxon>
    </lineage>
</organism>
<comment type="caution">
    <text evidence="1">The sequence shown here is derived from an EMBL/GenBank/DDBJ whole genome shotgun (WGS) entry which is preliminary data.</text>
</comment>